<dbReference type="Gene3D" id="3.40.50.200">
    <property type="entry name" value="Peptidase S8/S53 domain"/>
    <property type="match status" value="2"/>
</dbReference>
<feature type="chain" id="PRO_5046621373" evidence="8">
    <location>
        <begin position="29"/>
        <end position="1238"/>
    </location>
</feature>
<feature type="signal peptide" evidence="8">
    <location>
        <begin position="1"/>
        <end position="28"/>
    </location>
</feature>
<feature type="domain" description="Peptidase S8/S53" evidence="9">
    <location>
        <begin position="214"/>
        <end position="428"/>
    </location>
</feature>
<dbReference type="Proteomes" id="UP000670947">
    <property type="component" value="Unassembled WGS sequence"/>
</dbReference>
<dbReference type="PROSITE" id="PS51892">
    <property type="entry name" value="SUBTILASE"/>
    <property type="match status" value="1"/>
</dbReference>
<feature type="region of interest" description="Disordered" evidence="7">
    <location>
        <begin position="47"/>
        <end position="80"/>
    </location>
</feature>
<dbReference type="SUPFAM" id="SSF52743">
    <property type="entry name" value="Subtilisin-like"/>
    <property type="match status" value="2"/>
</dbReference>
<evidence type="ECO:0000313" key="13">
    <source>
        <dbReference type="Proteomes" id="UP000670947"/>
    </source>
</evidence>
<keyword evidence="3 5" id="KW-0378">Hydrolase</keyword>
<evidence type="ECO:0000259" key="9">
    <source>
        <dbReference type="Pfam" id="PF00082"/>
    </source>
</evidence>
<dbReference type="InterPro" id="IPR050131">
    <property type="entry name" value="Peptidase_S8_subtilisin-like"/>
</dbReference>
<keyword evidence="2 5" id="KW-0645">Protease</keyword>
<dbReference type="InterPro" id="IPR000209">
    <property type="entry name" value="Peptidase_S8/S53_dom"/>
</dbReference>
<evidence type="ECO:0000256" key="2">
    <source>
        <dbReference type="ARBA" id="ARBA00022670"/>
    </source>
</evidence>
<evidence type="ECO:0000259" key="11">
    <source>
        <dbReference type="Pfam" id="PF22148"/>
    </source>
</evidence>
<dbReference type="SUPFAM" id="SSF89260">
    <property type="entry name" value="Collagen-binding domain"/>
    <property type="match status" value="1"/>
</dbReference>
<evidence type="ECO:0000256" key="3">
    <source>
        <dbReference type="ARBA" id="ARBA00022801"/>
    </source>
</evidence>
<dbReference type="PROSITE" id="PS00137">
    <property type="entry name" value="SUBTILASE_HIS"/>
    <property type="match status" value="1"/>
</dbReference>
<dbReference type="InterPro" id="IPR029062">
    <property type="entry name" value="Class_I_gatase-like"/>
</dbReference>
<keyword evidence="8" id="KW-0732">Signal</keyword>
<feature type="domain" description="Peptidase C-terminal archaeal/bacterial" evidence="10">
    <location>
        <begin position="742"/>
        <end position="813"/>
    </location>
</feature>
<dbReference type="EMBL" id="JAGGDJ010000034">
    <property type="protein sequence ID" value="MBO7747496.1"/>
    <property type="molecule type" value="Genomic_DNA"/>
</dbReference>
<feature type="domain" description="Fervidolysin-like N-terminal prodomain" evidence="11">
    <location>
        <begin position="101"/>
        <end position="161"/>
    </location>
</feature>
<evidence type="ECO:0000256" key="1">
    <source>
        <dbReference type="ARBA" id="ARBA00011073"/>
    </source>
</evidence>
<name>A0ABS3WGP4_9BACL</name>
<dbReference type="PROSITE" id="PS00138">
    <property type="entry name" value="SUBTILASE_SER"/>
    <property type="match status" value="1"/>
</dbReference>
<evidence type="ECO:0000259" key="10">
    <source>
        <dbReference type="Pfam" id="PF04151"/>
    </source>
</evidence>
<dbReference type="Pfam" id="PF00082">
    <property type="entry name" value="Peptidase_S8"/>
    <property type="match status" value="2"/>
</dbReference>
<dbReference type="Pfam" id="PF22148">
    <property type="entry name" value="Fervidolysin_NPro-like"/>
    <property type="match status" value="1"/>
</dbReference>
<feature type="domain" description="Peptidase S8/S53" evidence="9">
    <location>
        <begin position="652"/>
        <end position="691"/>
    </location>
</feature>
<comment type="caution">
    <text evidence="12">The sequence shown here is derived from an EMBL/GenBank/DDBJ whole genome shotgun (WGS) entry which is preliminary data.</text>
</comment>
<dbReference type="InterPro" id="IPR036852">
    <property type="entry name" value="Peptidase_S8/S53_dom_sf"/>
</dbReference>
<keyword evidence="13" id="KW-1185">Reference proteome</keyword>
<dbReference type="PRINTS" id="PR00723">
    <property type="entry name" value="SUBTILISIN"/>
</dbReference>
<sequence>MKRQVRKQALVAALSLSTAFGLTVPAFAADAGSAGEREPVAQTIANNARKSQWPSAPSESADVLAAGEQSPPLSLSPNGQDKFLASLAKRSDAEARPEASRIIVKYKPGAGGAAYRAESAAVADAWELPGTDLAVLETASADASGVLAELQNDPNVLYAEPDVKVHMASMPNDPLFPDQWGLRNVGQIIDGPIKGLPGFDINAVNAWEIGQGGGDVVVAVLDTGVDVAHPDLQANMWRNAGEVPGNGIDDDGDGFADDVNGWDFYNNDGTVYDAGQGDYHGTAVAGVIAAEANNGTGIAGVAPNAKILPLKVLGPDGTGYASDVIRAIQYADRAGARIANLSWTTDTYSKALEDAIAASPMLFAVAAGNEPKEDFSLKPPKNLDESPVYPASYGSPNIVTVGSVGPDGLFSYFSNYGPGTVDLAAPGIAVLSTAPSRNIGLGAQIDNSVFKAVYNVFGFEAMPVSEQRRAAFDGAMRFLSDDGGKKPSVLLVQDDMHDVGNPDALPVYADLLDKAGYAYDVETVPAGAAGPPLEKLSGYDAVIWFTGFGNESLNPADVGNVTSYLNGGGRLLLTGPGTLFRLADTPFMRDTLHLDFVRFEDSGNESWGFASGVAGTVYEGAQYSLTDQGIFSDVETNDPAVARVNLEIPVDDYDKSTGTSMSAPYAAGVAALLLGQDPSQDAEALKARLRLSGKPLASLQGKTANGKMLDAFGALTDDELPGKPLAGSGAGGTLDVAANPDDVYFVRLLAGDTLSLSLTGSGDADFDLYVYDPSAETIQSSSGMAAHSETEGSSSESIVYRAPATGYYYVDVHAFAGKGTYELRTSRDDAAVNGEGVYEDNDPAIAFDGAWTPASDAGYSGGTLKRANAEGSVSFPFGGGEITWIGMKGPDQGIADVYIDGVKVASPSLYNKWKQLRQTILKRSVPKGSHTLTIKWTGNQEAASAGSAINVDSLRVANPSEAYTVRLEENDVNFAFKGGWKKQSYVMYSNGHAMATYETGDEAVLTFTGTRGVLLANRLNGVYPKIAVTVDERPESEVVIDLNGDKDQKDTYQVPVFDTGELPNGKHTIRIINVTDFIAIGQLPIVVDALVVTKATKEEAADSTTTSIEDTNAAVKFAGLWQTNLSPRNSGKSAKYSNQTGSTVEAAFRGGHIIVMGTKGPDRGKADIYIDGKLATPNHVDLYSSSTRFQSRLFELTDLDDKPHTIKIVNTGEKNPSSSGNYLSFDALKVIGNQFEID</sequence>
<evidence type="ECO:0000256" key="5">
    <source>
        <dbReference type="PROSITE-ProRule" id="PRU01240"/>
    </source>
</evidence>
<dbReference type="Pfam" id="PF04151">
    <property type="entry name" value="PPC"/>
    <property type="match status" value="1"/>
</dbReference>
<evidence type="ECO:0000313" key="12">
    <source>
        <dbReference type="EMBL" id="MBO7747496.1"/>
    </source>
</evidence>
<evidence type="ECO:0000256" key="8">
    <source>
        <dbReference type="SAM" id="SignalP"/>
    </source>
</evidence>
<reference evidence="12 13" key="1">
    <citation type="submission" date="2021-03" db="EMBL/GenBank/DDBJ databases">
        <title>Paenibacillus artemisicola MWE-103 whole genome sequence.</title>
        <authorList>
            <person name="Ham Y.J."/>
        </authorList>
    </citation>
    <scope>NUCLEOTIDE SEQUENCE [LARGE SCALE GENOMIC DNA]</scope>
    <source>
        <strain evidence="12 13">MWE-103</strain>
    </source>
</reference>
<dbReference type="Gene3D" id="3.40.50.880">
    <property type="match status" value="1"/>
</dbReference>
<dbReference type="SUPFAM" id="SSF52317">
    <property type="entry name" value="Class I glutamine amidotransferase-like"/>
    <property type="match status" value="1"/>
</dbReference>
<organism evidence="12 13">
    <name type="scientific">Paenibacillus artemisiicola</name>
    <dbReference type="NCBI Taxonomy" id="1172618"/>
    <lineage>
        <taxon>Bacteria</taxon>
        <taxon>Bacillati</taxon>
        <taxon>Bacillota</taxon>
        <taxon>Bacilli</taxon>
        <taxon>Bacillales</taxon>
        <taxon>Paenibacillaceae</taxon>
        <taxon>Paenibacillus</taxon>
    </lineage>
</organism>
<dbReference type="InterPro" id="IPR007280">
    <property type="entry name" value="Peptidase_C_arc/bac"/>
</dbReference>
<dbReference type="PANTHER" id="PTHR43806:SF11">
    <property type="entry name" value="CEREVISIN-RELATED"/>
    <property type="match status" value="1"/>
</dbReference>
<protein>
    <submittedName>
        <fullName evidence="12">S8 family serine peptidase</fullName>
    </submittedName>
</protein>
<accession>A0ABS3WGP4</accession>
<feature type="active site" description="Charge relay system" evidence="5">
    <location>
        <position position="222"/>
    </location>
</feature>
<dbReference type="RefSeq" id="WP_208850188.1">
    <property type="nucleotide sequence ID" value="NZ_JAGGDJ010000034.1"/>
</dbReference>
<gene>
    <name evidence="12" type="ORF">I8J29_25235</name>
</gene>
<comment type="similarity">
    <text evidence="1 5 6">Belongs to the peptidase S8 family.</text>
</comment>
<feature type="active site" description="Charge relay system" evidence="5">
    <location>
        <position position="280"/>
    </location>
</feature>
<dbReference type="PROSITE" id="PS00136">
    <property type="entry name" value="SUBTILASE_ASP"/>
    <property type="match status" value="1"/>
</dbReference>
<feature type="compositionally biased region" description="Polar residues" evidence="7">
    <location>
        <begin position="47"/>
        <end position="58"/>
    </location>
</feature>
<dbReference type="PANTHER" id="PTHR43806">
    <property type="entry name" value="PEPTIDASE S8"/>
    <property type="match status" value="1"/>
</dbReference>
<dbReference type="InterPro" id="IPR054399">
    <property type="entry name" value="Fervidolysin-like_N_prodom"/>
</dbReference>
<evidence type="ECO:0000256" key="6">
    <source>
        <dbReference type="RuleBase" id="RU003355"/>
    </source>
</evidence>
<evidence type="ECO:0000256" key="4">
    <source>
        <dbReference type="ARBA" id="ARBA00022825"/>
    </source>
</evidence>
<dbReference type="Gene3D" id="2.60.120.260">
    <property type="entry name" value="Galactose-binding domain-like"/>
    <property type="match status" value="3"/>
</dbReference>
<keyword evidence="4 5" id="KW-0720">Serine protease</keyword>
<proteinExistence type="inferred from homology"/>
<feature type="active site" description="Charge relay system" evidence="5">
    <location>
        <position position="660"/>
    </location>
</feature>
<dbReference type="InterPro" id="IPR023827">
    <property type="entry name" value="Peptidase_S8_Asp-AS"/>
</dbReference>
<dbReference type="InterPro" id="IPR023828">
    <property type="entry name" value="Peptidase_S8_Ser-AS"/>
</dbReference>
<dbReference type="InterPro" id="IPR022398">
    <property type="entry name" value="Peptidase_S8_His-AS"/>
</dbReference>
<evidence type="ECO:0000256" key="7">
    <source>
        <dbReference type="SAM" id="MobiDB-lite"/>
    </source>
</evidence>
<dbReference type="InterPro" id="IPR015500">
    <property type="entry name" value="Peptidase_S8_subtilisin-rel"/>
</dbReference>
<dbReference type="Gene3D" id="2.60.120.380">
    <property type="match status" value="1"/>
</dbReference>